<dbReference type="AlphaFoldDB" id="A0A5C8V645"/>
<keyword evidence="3" id="KW-0808">Transferase</keyword>
<dbReference type="Pfam" id="PF00534">
    <property type="entry name" value="Glycos_transf_1"/>
    <property type="match status" value="1"/>
</dbReference>
<evidence type="ECO:0000259" key="1">
    <source>
        <dbReference type="Pfam" id="PF00534"/>
    </source>
</evidence>
<dbReference type="CDD" id="cd03811">
    <property type="entry name" value="GT4_GT28_WabH-like"/>
    <property type="match status" value="1"/>
</dbReference>
<evidence type="ECO:0000259" key="2">
    <source>
        <dbReference type="Pfam" id="PF13439"/>
    </source>
</evidence>
<dbReference type="InterPro" id="IPR001296">
    <property type="entry name" value="Glyco_trans_1"/>
</dbReference>
<dbReference type="PANTHER" id="PTHR12526:SF630">
    <property type="entry name" value="GLYCOSYLTRANSFERASE"/>
    <property type="match status" value="1"/>
</dbReference>
<reference evidence="3 4" key="1">
    <citation type="submission" date="2019-08" db="EMBL/GenBank/DDBJ databases">
        <title>Professor.</title>
        <authorList>
            <person name="Park J.S."/>
        </authorList>
    </citation>
    <scope>NUCLEOTIDE SEQUENCE [LARGE SCALE GENOMIC DNA]</scope>
    <source>
        <strain evidence="3 4">176CP5-101</strain>
    </source>
</reference>
<proteinExistence type="predicted"/>
<protein>
    <submittedName>
        <fullName evidence="3">Glycosyltransferase</fullName>
    </submittedName>
</protein>
<name>A0A5C8V645_9FLAO</name>
<dbReference type="SUPFAM" id="SSF53756">
    <property type="entry name" value="UDP-Glycosyltransferase/glycogen phosphorylase"/>
    <property type="match status" value="1"/>
</dbReference>
<dbReference type="InterPro" id="IPR028098">
    <property type="entry name" value="Glyco_trans_4-like_N"/>
</dbReference>
<dbReference type="Proteomes" id="UP000321456">
    <property type="component" value="Unassembled WGS sequence"/>
</dbReference>
<dbReference type="RefSeq" id="WP_147744748.1">
    <property type="nucleotide sequence ID" value="NZ_VRUR01000002.1"/>
</dbReference>
<organism evidence="3 4">
    <name type="scientific">Flagellimonas hymeniacidonis</name>
    <dbReference type="NCBI Taxonomy" id="2603628"/>
    <lineage>
        <taxon>Bacteria</taxon>
        <taxon>Pseudomonadati</taxon>
        <taxon>Bacteroidota</taxon>
        <taxon>Flavobacteriia</taxon>
        <taxon>Flavobacteriales</taxon>
        <taxon>Flavobacteriaceae</taxon>
        <taxon>Flagellimonas</taxon>
    </lineage>
</organism>
<accession>A0A5C8V645</accession>
<dbReference type="GO" id="GO:0016757">
    <property type="term" value="F:glycosyltransferase activity"/>
    <property type="evidence" value="ECO:0007669"/>
    <property type="project" value="InterPro"/>
</dbReference>
<comment type="caution">
    <text evidence="3">The sequence shown here is derived from an EMBL/GenBank/DDBJ whole genome shotgun (WGS) entry which is preliminary data.</text>
</comment>
<keyword evidence="4" id="KW-1185">Reference proteome</keyword>
<evidence type="ECO:0000313" key="3">
    <source>
        <dbReference type="EMBL" id="TXN35977.1"/>
    </source>
</evidence>
<feature type="domain" description="Glycosyltransferase subfamily 4-like N-terminal" evidence="2">
    <location>
        <begin position="13"/>
        <end position="182"/>
    </location>
</feature>
<dbReference type="Pfam" id="PF13439">
    <property type="entry name" value="Glyco_transf_4"/>
    <property type="match status" value="1"/>
</dbReference>
<dbReference type="EMBL" id="VRUR01000002">
    <property type="protein sequence ID" value="TXN35977.1"/>
    <property type="molecule type" value="Genomic_DNA"/>
</dbReference>
<evidence type="ECO:0000313" key="4">
    <source>
        <dbReference type="Proteomes" id="UP000321456"/>
    </source>
</evidence>
<dbReference type="PANTHER" id="PTHR12526">
    <property type="entry name" value="GLYCOSYLTRANSFERASE"/>
    <property type="match status" value="1"/>
</dbReference>
<sequence>MTIGILIYSLGGGGAERVVSYLLDYFHTSKVNVALVLMNQKIVYDIPKDIPVFYIEKSKSNESGLIKLFKVPFLAYKYARLCKKEKITHSLSLMTRPNYINTLSGYFNRSSKIIISERAYPSFQYGYGDLKSRINKLLIKKIFKRAHGVIANSKGNCNDLIENFNVPKDIIRVIYNPIALARIEESSAIKDYFDPTYINLITVGRLDQGKNHKLLIDAIKNLDKVRLYILGNGELQEELERQIKELDLQNNVFLLGFVENPFEFLKASDIFVFSSNHEGFPNVLLEALACGLPIISTNCKAGPSEILEVSDERSNAIMHSKYGFLVPVGNTKCMTEAILKLTSNNQFRSQFENIAKKRAAQFELRTILKKYEAYIFNH</sequence>
<feature type="domain" description="Glycosyl transferase family 1" evidence="1">
    <location>
        <begin position="197"/>
        <end position="358"/>
    </location>
</feature>
<gene>
    <name evidence="3" type="ORF">FVB32_15565</name>
</gene>
<dbReference type="Gene3D" id="3.40.50.2000">
    <property type="entry name" value="Glycogen Phosphorylase B"/>
    <property type="match status" value="2"/>
</dbReference>